<dbReference type="AlphaFoldDB" id="A0AAF0HBT7"/>
<sequence>MKFVAVALLAAFIVPSVASAGSSQVHAFIGADQMSMKATSSEVTWYSNLENMKINDQAVGGSGTFMLRCGEDGKQYVMISVPLDNDVWPSQNEDLRTKANVVAFGGSLEISGTDLSSMKVSRERVMYVDLGNKVSEFIRHWSNGMSVRVSAQPGNELNDLSYIIAAPLPSADAQEKMAKAAALCQMLAH</sequence>
<keyword evidence="1" id="KW-0732">Signal</keyword>
<accession>A0AAF0HBT7</accession>
<proteinExistence type="predicted"/>
<evidence type="ECO:0000313" key="2">
    <source>
        <dbReference type="EMBL" id="WHA42962.1"/>
    </source>
</evidence>
<feature type="signal peptide" evidence="1">
    <location>
        <begin position="1"/>
        <end position="20"/>
    </location>
</feature>
<evidence type="ECO:0000313" key="3">
    <source>
        <dbReference type="Proteomes" id="UP000298664"/>
    </source>
</evidence>
<dbReference type="EMBL" id="CP124734">
    <property type="protein sequence ID" value="WHA42962.1"/>
    <property type="molecule type" value="Genomic_DNA"/>
</dbReference>
<dbReference type="RefSeq" id="WP_282503459.1">
    <property type="nucleotide sequence ID" value="NZ_CP124734.1"/>
</dbReference>
<feature type="chain" id="PRO_5042234675" evidence="1">
    <location>
        <begin position="21"/>
        <end position="189"/>
    </location>
</feature>
<gene>
    <name evidence="2" type="ORF">CFBP5477_016995</name>
</gene>
<name>A0AAF0HBT7_9HYPH</name>
<dbReference type="Proteomes" id="UP000298664">
    <property type="component" value="Chromosome Linear"/>
</dbReference>
<protein>
    <submittedName>
        <fullName evidence="2">Uncharacterized protein</fullName>
    </submittedName>
</protein>
<reference evidence="2" key="1">
    <citation type="submission" date="2023-05" db="EMBL/GenBank/DDBJ databases">
        <title>Complete genome sequence of Agrobacterium larrymoorei CFBP5477.</title>
        <authorList>
            <person name="Yen H.-C."/>
            <person name="Chou L."/>
            <person name="Lin Y.-C."/>
            <person name="Lai E.-M."/>
            <person name="Kuo C.-H."/>
        </authorList>
    </citation>
    <scope>NUCLEOTIDE SEQUENCE</scope>
    <source>
        <strain evidence="2">CFBP5477</strain>
    </source>
</reference>
<organism evidence="2 3">
    <name type="scientific">Agrobacterium larrymoorei</name>
    <dbReference type="NCBI Taxonomy" id="160699"/>
    <lineage>
        <taxon>Bacteria</taxon>
        <taxon>Pseudomonadati</taxon>
        <taxon>Pseudomonadota</taxon>
        <taxon>Alphaproteobacteria</taxon>
        <taxon>Hyphomicrobiales</taxon>
        <taxon>Rhizobiaceae</taxon>
        <taxon>Rhizobium/Agrobacterium group</taxon>
        <taxon>Agrobacterium</taxon>
    </lineage>
</organism>
<evidence type="ECO:0000256" key="1">
    <source>
        <dbReference type="SAM" id="SignalP"/>
    </source>
</evidence>